<evidence type="ECO:0000256" key="1">
    <source>
        <dbReference type="ARBA" id="ARBA00005641"/>
    </source>
</evidence>
<feature type="domain" description="BACON" evidence="10">
    <location>
        <begin position="30"/>
        <end position="118"/>
    </location>
</feature>
<dbReference type="EMBL" id="JAVDWQ010000006">
    <property type="protein sequence ID" value="MDR7210278.1"/>
    <property type="molecule type" value="Genomic_DNA"/>
</dbReference>
<accession>A0ABU1Y7R9</accession>
<evidence type="ECO:0000259" key="10">
    <source>
        <dbReference type="Pfam" id="PF19190"/>
    </source>
</evidence>
<protein>
    <submittedName>
        <fullName evidence="11">Aryl-phospho-beta-D-glucosidase BglC (GH1 family)</fullName>
    </submittedName>
</protein>
<organism evidence="11 12">
    <name type="scientific">Flavobacterium piscis</name>
    <dbReference type="NCBI Taxonomy" id="1114874"/>
    <lineage>
        <taxon>Bacteria</taxon>
        <taxon>Pseudomonadati</taxon>
        <taxon>Bacteroidota</taxon>
        <taxon>Flavobacteriia</taxon>
        <taxon>Flavobacteriales</taxon>
        <taxon>Flavobacteriaceae</taxon>
        <taxon>Flavobacterium</taxon>
    </lineage>
</organism>
<feature type="domain" description="Glycoside hydrolase family 5" evidence="9">
    <location>
        <begin position="154"/>
        <end position="467"/>
    </location>
</feature>
<dbReference type="Gene3D" id="3.20.20.80">
    <property type="entry name" value="Glycosidases"/>
    <property type="match status" value="1"/>
</dbReference>
<evidence type="ECO:0000256" key="8">
    <source>
        <dbReference type="SAM" id="SignalP"/>
    </source>
</evidence>
<evidence type="ECO:0000259" key="9">
    <source>
        <dbReference type="Pfam" id="PF00150"/>
    </source>
</evidence>
<gene>
    <name evidence="11" type="ORF">J2W48_002218</name>
</gene>
<dbReference type="InterPro" id="IPR001547">
    <property type="entry name" value="Glyco_hydro_5"/>
</dbReference>
<keyword evidence="5 7" id="KW-0326">Glycosidase</keyword>
<dbReference type="SUPFAM" id="SSF51445">
    <property type="entry name" value="(Trans)glycosidases"/>
    <property type="match status" value="1"/>
</dbReference>
<evidence type="ECO:0000313" key="11">
    <source>
        <dbReference type="EMBL" id="MDR7210278.1"/>
    </source>
</evidence>
<dbReference type="Gene3D" id="2.60.40.10">
    <property type="entry name" value="Immunoglobulins"/>
    <property type="match status" value="1"/>
</dbReference>
<evidence type="ECO:0000256" key="5">
    <source>
        <dbReference type="ARBA" id="ARBA00023295"/>
    </source>
</evidence>
<evidence type="ECO:0000256" key="3">
    <source>
        <dbReference type="ARBA" id="ARBA00023001"/>
    </source>
</evidence>
<evidence type="ECO:0000256" key="4">
    <source>
        <dbReference type="ARBA" id="ARBA00023277"/>
    </source>
</evidence>
<dbReference type="InterPro" id="IPR013783">
    <property type="entry name" value="Ig-like_fold"/>
</dbReference>
<keyword evidence="3" id="KW-0136">Cellulose degradation</keyword>
<dbReference type="PANTHER" id="PTHR31297:SF41">
    <property type="entry name" value="ENDOGLUCANASE, PUTATIVE (AFU_ORTHOLOGUE AFUA_5G01830)-RELATED"/>
    <property type="match status" value="1"/>
</dbReference>
<dbReference type="RefSeq" id="WP_310281173.1">
    <property type="nucleotide sequence ID" value="NZ_JAVDWQ010000006.1"/>
</dbReference>
<dbReference type="Pfam" id="PF00150">
    <property type="entry name" value="Cellulase"/>
    <property type="match status" value="1"/>
</dbReference>
<proteinExistence type="inferred from homology"/>
<reference evidence="11 12" key="1">
    <citation type="submission" date="2023-07" db="EMBL/GenBank/DDBJ databases">
        <title>Sorghum-associated microbial communities from plants grown in Nebraska, USA.</title>
        <authorList>
            <person name="Schachtman D."/>
        </authorList>
    </citation>
    <scope>NUCLEOTIDE SEQUENCE [LARGE SCALE GENOMIC DNA]</scope>
    <source>
        <strain evidence="11 12">4129</strain>
    </source>
</reference>
<keyword evidence="8" id="KW-0732">Signal</keyword>
<keyword evidence="12" id="KW-1185">Reference proteome</keyword>
<evidence type="ECO:0000256" key="6">
    <source>
        <dbReference type="ARBA" id="ARBA00023326"/>
    </source>
</evidence>
<comment type="similarity">
    <text evidence="1 7">Belongs to the glycosyl hydrolase 5 (cellulase A) family.</text>
</comment>
<dbReference type="PROSITE" id="PS51257">
    <property type="entry name" value="PROKAR_LIPOPROTEIN"/>
    <property type="match status" value="1"/>
</dbReference>
<keyword evidence="2 7" id="KW-0378">Hydrolase</keyword>
<dbReference type="InterPro" id="IPR017853">
    <property type="entry name" value="GH"/>
</dbReference>
<sequence length="491" mass="54858">MKNKHFYKILMLLVVMVFSVSCSKDDEAPELTVSTKNLSFETEGGTSEEVTITTNRTWSASNAATSWLKLSKASGNNGTTTITLTATSNETVSTRSAVVSIESSNGQARRIAVTQTGSLYPSYNLSPKPADATGMSSTAVELAAKMGLGINIGNTMEALGGETAWGNPKITEEYIKFLKAKGFKNVRIPCSWVQGYLSDESKMKIDEQWLNRVHQVVKWCVENDMYVMLNIHWDGGWLEHNVIAAKKDITNAKQKALWEQIATKMRDFDEHLILAGANEPPSKDAQEMAILNSYHETFIKAVRATGGKNSYRTLVVQGPGTNAVRTYELMNLPYDAVPNRMMVEVHEYTPSQFAFVDKEVLGTWEVPVFYWGAGNHSTIEPNRNATYGEEATILESFKKLKEKFIDKGVPVVLGEYAAMRRDKSISPWIKFVPKDMDMHNKSVDYWNTFITKQCKINGVVPMYWEVGNVMDRNNNTVKDQAMVNALIAGFN</sequence>
<comment type="caution">
    <text evidence="11">The sequence shown here is derived from an EMBL/GenBank/DDBJ whole genome shotgun (WGS) entry which is preliminary data.</text>
</comment>
<dbReference type="InterPro" id="IPR024361">
    <property type="entry name" value="BACON"/>
</dbReference>
<keyword evidence="4" id="KW-0119">Carbohydrate metabolism</keyword>
<feature type="chain" id="PRO_5047297380" evidence="8">
    <location>
        <begin position="24"/>
        <end position="491"/>
    </location>
</feature>
<name>A0ABU1Y7R9_9FLAO</name>
<dbReference type="Proteomes" id="UP001269081">
    <property type="component" value="Unassembled WGS sequence"/>
</dbReference>
<evidence type="ECO:0000313" key="12">
    <source>
        <dbReference type="Proteomes" id="UP001269081"/>
    </source>
</evidence>
<dbReference type="Pfam" id="PF19190">
    <property type="entry name" value="BACON_2"/>
    <property type="match status" value="1"/>
</dbReference>
<dbReference type="PANTHER" id="PTHR31297">
    <property type="entry name" value="GLUCAN ENDO-1,6-BETA-GLUCOSIDASE B"/>
    <property type="match status" value="1"/>
</dbReference>
<evidence type="ECO:0000256" key="7">
    <source>
        <dbReference type="RuleBase" id="RU361153"/>
    </source>
</evidence>
<evidence type="ECO:0000256" key="2">
    <source>
        <dbReference type="ARBA" id="ARBA00022801"/>
    </source>
</evidence>
<dbReference type="InterPro" id="IPR050386">
    <property type="entry name" value="Glycosyl_hydrolase_5"/>
</dbReference>
<dbReference type="CDD" id="cd14948">
    <property type="entry name" value="BACON"/>
    <property type="match status" value="1"/>
</dbReference>
<feature type="signal peptide" evidence="8">
    <location>
        <begin position="1"/>
        <end position="23"/>
    </location>
</feature>
<keyword evidence="6" id="KW-0624">Polysaccharide degradation</keyword>